<dbReference type="AlphaFoldDB" id="A0A5C3NNS2"/>
<evidence type="ECO:0000313" key="1">
    <source>
        <dbReference type="EMBL" id="TFK78885.1"/>
    </source>
</evidence>
<feature type="non-terminal residue" evidence="1">
    <location>
        <position position="162"/>
    </location>
</feature>
<accession>A0A5C3NNS2</accession>
<sequence length="162" mass="18092">SAAIGGYQAGPPITTASGYLGQTAPAANLRDSIGLMNVLKTIDDHVGMPNLGPIPDYLRFAKLTRPPPYDGKDDDLEFNVWLGKVLAYCRRLHLTGPDMDPARLDILQDALSGEASNWFHTTVESTYRTQLYWSFKEVISALYKRFIITDSFQKASYEFQNV</sequence>
<protein>
    <submittedName>
        <fullName evidence="1">Uncharacterized protein</fullName>
    </submittedName>
</protein>
<dbReference type="STRING" id="1314778.A0A5C3NNS2"/>
<dbReference type="InParanoid" id="A0A5C3NNS2"/>
<gene>
    <name evidence="1" type="ORF">K466DRAFT_445605</name>
</gene>
<dbReference type="Proteomes" id="UP000308197">
    <property type="component" value="Unassembled WGS sequence"/>
</dbReference>
<dbReference type="EMBL" id="ML212272">
    <property type="protein sequence ID" value="TFK78885.1"/>
    <property type="molecule type" value="Genomic_DNA"/>
</dbReference>
<organism evidence="1 2">
    <name type="scientific">Polyporus arcularius HHB13444</name>
    <dbReference type="NCBI Taxonomy" id="1314778"/>
    <lineage>
        <taxon>Eukaryota</taxon>
        <taxon>Fungi</taxon>
        <taxon>Dikarya</taxon>
        <taxon>Basidiomycota</taxon>
        <taxon>Agaricomycotina</taxon>
        <taxon>Agaricomycetes</taxon>
        <taxon>Polyporales</taxon>
        <taxon>Polyporaceae</taxon>
        <taxon>Polyporus</taxon>
    </lineage>
</organism>
<proteinExistence type="predicted"/>
<feature type="non-terminal residue" evidence="1">
    <location>
        <position position="1"/>
    </location>
</feature>
<name>A0A5C3NNS2_9APHY</name>
<reference evidence="1 2" key="1">
    <citation type="journal article" date="2019" name="Nat. Ecol. Evol.">
        <title>Megaphylogeny resolves global patterns of mushroom evolution.</title>
        <authorList>
            <person name="Varga T."/>
            <person name="Krizsan K."/>
            <person name="Foldi C."/>
            <person name="Dima B."/>
            <person name="Sanchez-Garcia M."/>
            <person name="Sanchez-Ramirez S."/>
            <person name="Szollosi G.J."/>
            <person name="Szarkandi J.G."/>
            <person name="Papp V."/>
            <person name="Albert L."/>
            <person name="Andreopoulos W."/>
            <person name="Angelini C."/>
            <person name="Antonin V."/>
            <person name="Barry K.W."/>
            <person name="Bougher N.L."/>
            <person name="Buchanan P."/>
            <person name="Buyck B."/>
            <person name="Bense V."/>
            <person name="Catcheside P."/>
            <person name="Chovatia M."/>
            <person name="Cooper J."/>
            <person name="Damon W."/>
            <person name="Desjardin D."/>
            <person name="Finy P."/>
            <person name="Geml J."/>
            <person name="Haridas S."/>
            <person name="Hughes K."/>
            <person name="Justo A."/>
            <person name="Karasinski D."/>
            <person name="Kautmanova I."/>
            <person name="Kiss B."/>
            <person name="Kocsube S."/>
            <person name="Kotiranta H."/>
            <person name="LaButti K.M."/>
            <person name="Lechner B.E."/>
            <person name="Liimatainen K."/>
            <person name="Lipzen A."/>
            <person name="Lukacs Z."/>
            <person name="Mihaltcheva S."/>
            <person name="Morgado L.N."/>
            <person name="Niskanen T."/>
            <person name="Noordeloos M.E."/>
            <person name="Ohm R.A."/>
            <person name="Ortiz-Santana B."/>
            <person name="Ovrebo C."/>
            <person name="Racz N."/>
            <person name="Riley R."/>
            <person name="Savchenko A."/>
            <person name="Shiryaev A."/>
            <person name="Soop K."/>
            <person name="Spirin V."/>
            <person name="Szebenyi C."/>
            <person name="Tomsovsky M."/>
            <person name="Tulloss R.E."/>
            <person name="Uehling J."/>
            <person name="Grigoriev I.V."/>
            <person name="Vagvolgyi C."/>
            <person name="Papp T."/>
            <person name="Martin F.M."/>
            <person name="Miettinen O."/>
            <person name="Hibbett D.S."/>
            <person name="Nagy L.G."/>
        </authorList>
    </citation>
    <scope>NUCLEOTIDE SEQUENCE [LARGE SCALE GENOMIC DNA]</scope>
    <source>
        <strain evidence="1 2">HHB13444</strain>
    </source>
</reference>
<evidence type="ECO:0000313" key="2">
    <source>
        <dbReference type="Proteomes" id="UP000308197"/>
    </source>
</evidence>
<keyword evidence="2" id="KW-1185">Reference proteome</keyword>